<accession>A0ABD1U3R6</accession>
<keyword evidence="3" id="KW-0378">Hydrolase</keyword>
<sequence length="325" mass="36172">MDLQTTQYWSRIRHCNLHFPAAFRFFGDYFTYSCRKWDICGHHSLPKSSIRLCSGYKANVRAFASQKQKKLRRSVNIQKGKNIQPSEQLQNENDGLNVGSASENDRVQDDILMLPSDNLEVQNSVVIPSRSAVLQACTVTSCLIGALGILIRQVSHVASTEGLPIIDCSTNITFNFELSHLVLIMELVILVSSCRYLLLKTWPDFSKSSEAANRQVLTSLEPMDYIIVAFLPGVSEELLFRGALLPLLGVNWTSIFAVAALFGILHLGSGRKYSFAVWATFVGIVYGYATTLSSSVFVPMASHALNNLVGGIIWRYTLKSPKQIE</sequence>
<evidence type="ECO:0000313" key="3">
    <source>
        <dbReference type="EMBL" id="KAL2519645.1"/>
    </source>
</evidence>
<gene>
    <name evidence="3" type="ORF">Adt_15892</name>
</gene>
<dbReference type="GO" id="GO:0080120">
    <property type="term" value="P:CAAX-box protein maturation"/>
    <property type="evidence" value="ECO:0007669"/>
    <property type="project" value="UniProtKB-ARBA"/>
</dbReference>
<evidence type="ECO:0000256" key="1">
    <source>
        <dbReference type="SAM" id="Phobius"/>
    </source>
</evidence>
<name>A0ABD1U3R6_9LAMI</name>
<dbReference type="Pfam" id="PF02517">
    <property type="entry name" value="Rce1-like"/>
    <property type="match status" value="1"/>
</dbReference>
<protein>
    <submittedName>
        <fullName evidence="3">CAAX amino terminal protease family protein</fullName>
    </submittedName>
</protein>
<dbReference type="AlphaFoldDB" id="A0ABD1U3R6"/>
<dbReference type="PANTHER" id="PTHR43592:SF7">
    <property type="entry name" value="CAAX AMINO TERMINAL PROTEASE FAMILY PROTEIN"/>
    <property type="match status" value="1"/>
</dbReference>
<dbReference type="EMBL" id="JBFOLK010000004">
    <property type="protein sequence ID" value="KAL2519645.1"/>
    <property type="molecule type" value="Genomic_DNA"/>
</dbReference>
<keyword evidence="1" id="KW-1133">Transmembrane helix</keyword>
<keyword evidence="1" id="KW-0472">Membrane</keyword>
<feature type="domain" description="CAAX prenyl protease 2/Lysostaphin resistance protein A-like" evidence="2">
    <location>
        <begin position="223"/>
        <end position="309"/>
    </location>
</feature>
<feature type="transmembrane region" description="Helical" evidence="1">
    <location>
        <begin position="244"/>
        <end position="269"/>
    </location>
</feature>
<proteinExistence type="predicted"/>
<evidence type="ECO:0000313" key="4">
    <source>
        <dbReference type="Proteomes" id="UP001604336"/>
    </source>
</evidence>
<feature type="transmembrane region" description="Helical" evidence="1">
    <location>
        <begin position="275"/>
        <end position="298"/>
    </location>
</feature>
<comment type="caution">
    <text evidence="3">The sequence shown here is derived from an EMBL/GenBank/DDBJ whole genome shotgun (WGS) entry which is preliminary data.</text>
</comment>
<evidence type="ECO:0000259" key="2">
    <source>
        <dbReference type="Pfam" id="PF02517"/>
    </source>
</evidence>
<dbReference type="InterPro" id="IPR003675">
    <property type="entry name" value="Rce1/LyrA-like_dom"/>
</dbReference>
<organism evidence="3 4">
    <name type="scientific">Abeliophyllum distichum</name>
    <dbReference type="NCBI Taxonomy" id="126358"/>
    <lineage>
        <taxon>Eukaryota</taxon>
        <taxon>Viridiplantae</taxon>
        <taxon>Streptophyta</taxon>
        <taxon>Embryophyta</taxon>
        <taxon>Tracheophyta</taxon>
        <taxon>Spermatophyta</taxon>
        <taxon>Magnoliopsida</taxon>
        <taxon>eudicotyledons</taxon>
        <taxon>Gunneridae</taxon>
        <taxon>Pentapetalae</taxon>
        <taxon>asterids</taxon>
        <taxon>lamiids</taxon>
        <taxon>Lamiales</taxon>
        <taxon>Oleaceae</taxon>
        <taxon>Forsythieae</taxon>
        <taxon>Abeliophyllum</taxon>
    </lineage>
</organism>
<reference evidence="4" key="1">
    <citation type="submission" date="2024-07" db="EMBL/GenBank/DDBJ databases">
        <title>Two chromosome-level genome assemblies of Korean endemic species Abeliophyllum distichum and Forsythia ovata (Oleaceae).</title>
        <authorList>
            <person name="Jang H."/>
        </authorList>
    </citation>
    <scope>NUCLEOTIDE SEQUENCE [LARGE SCALE GENOMIC DNA]</scope>
</reference>
<dbReference type="Proteomes" id="UP001604336">
    <property type="component" value="Unassembled WGS sequence"/>
</dbReference>
<dbReference type="GO" id="GO:0006508">
    <property type="term" value="P:proteolysis"/>
    <property type="evidence" value="ECO:0007669"/>
    <property type="project" value="UniProtKB-KW"/>
</dbReference>
<dbReference type="GO" id="GO:0004175">
    <property type="term" value="F:endopeptidase activity"/>
    <property type="evidence" value="ECO:0007669"/>
    <property type="project" value="UniProtKB-ARBA"/>
</dbReference>
<dbReference type="PANTHER" id="PTHR43592">
    <property type="entry name" value="CAAX AMINO TERMINAL PROTEASE"/>
    <property type="match status" value="1"/>
</dbReference>
<keyword evidence="3" id="KW-0645">Protease</keyword>
<keyword evidence="4" id="KW-1185">Reference proteome</keyword>
<keyword evidence="1" id="KW-0812">Transmembrane</keyword>